<comment type="cofactor">
    <cofactor evidence="1">
        <name>Mg(2+)</name>
        <dbReference type="ChEBI" id="CHEBI:18420"/>
    </cofactor>
</comment>
<evidence type="ECO:0000313" key="8">
    <source>
        <dbReference type="Proteomes" id="UP001454036"/>
    </source>
</evidence>
<dbReference type="GO" id="GO:0046872">
    <property type="term" value="F:metal ion binding"/>
    <property type="evidence" value="ECO:0007669"/>
    <property type="project" value="UniProtKB-KW"/>
</dbReference>
<dbReference type="PANTHER" id="PTHR12629">
    <property type="entry name" value="DIPHOSPHOINOSITOL POLYPHOSPHATE PHOSPHOHYDROLASE"/>
    <property type="match status" value="1"/>
</dbReference>
<evidence type="ECO:0000256" key="2">
    <source>
        <dbReference type="ARBA" id="ARBA00005582"/>
    </source>
</evidence>
<gene>
    <name evidence="7" type="ORF">LIER_03181</name>
</gene>
<keyword evidence="5" id="KW-0460">Magnesium</keyword>
<dbReference type="Gene3D" id="3.90.79.10">
    <property type="entry name" value="Nucleoside Triphosphate Pyrophosphohydrolase"/>
    <property type="match status" value="1"/>
</dbReference>
<dbReference type="CDD" id="cd04666">
    <property type="entry name" value="NUDIX_DIPP2_like_Nudt4"/>
    <property type="match status" value="1"/>
</dbReference>
<evidence type="ECO:0000256" key="1">
    <source>
        <dbReference type="ARBA" id="ARBA00001946"/>
    </source>
</evidence>
<dbReference type="InterPro" id="IPR015797">
    <property type="entry name" value="NUDIX_hydrolase-like_dom_sf"/>
</dbReference>
<feature type="domain" description="Nudix hydrolase" evidence="6">
    <location>
        <begin position="23"/>
        <end position="164"/>
    </location>
</feature>
<name>A0AAV3NSP7_LITER</name>
<evidence type="ECO:0000256" key="5">
    <source>
        <dbReference type="ARBA" id="ARBA00022842"/>
    </source>
</evidence>
<dbReference type="InterPro" id="IPR047198">
    <property type="entry name" value="DDP-like_NUDIX"/>
</dbReference>
<dbReference type="PROSITE" id="PS00893">
    <property type="entry name" value="NUDIX_BOX"/>
    <property type="match status" value="1"/>
</dbReference>
<reference evidence="7 8" key="1">
    <citation type="submission" date="2024-01" db="EMBL/GenBank/DDBJ databases">
        <title>The complete chloroplast genome sequence of Lithospermum erythrorhizon: insights into the phylogenetic relationship among Boraginaceae species and the maternal lineages of purple gromwells.</title>
        <authorList>
            <person name="Okada T."/>
            <person name="Watanabe K."/>
        </authorList>
    </citation>
    <scope>NUCLEOTIDE SEQUENCE [LARGE SCALE GENOMIC DNA]</scope>
</reference>
<dbReference type="AlphaFoldDB" id="A0AAV3NSP7"/>
<dbReference type="GO" id="GO:0005737">
    <property type="term" value="C:cytoplasm"/>
    <property type="evidence" value="ECO:0007669"/>
    <property type="project" value="TreeGrafter"/>
</dbReference>
<sequence length="257" mass="29408">MQIKKLETMTSRTGRQMQRYNEGCRQVVGCIPFRLRNVNESPPIGGSLIDEIEVLLISSQKNAQKLMFPKGGWELDEELAEAACRETFEEAGVVGTLMNELGIWNFKSNSQGIFHEGRMLPLFVEEVRDIWPEKDVRDRIWLRINEARERCAHTWMKEALDVWTTQLLSLHNNKRNATTTCLVDVVNSETINGITAQREENTWMEDDVDVWMSDEPVSLHRKGSNPTTCLGEFLSSETIMCITAQSGEEEVEYCLCS</sequence>
<evidence type="ECO:0000259" key="6">
    <source>
        <dbReference type="PROSITE" id="PS51462"/>
    </source>
</evidence>
<proteinExistence type="inferred from homology"/>
<dbReference type="InterPro" id="IPR000086">
    <property type="entry name" value="NUDIX_hydrolase_dom"/>
</dbReference>
<evidence type="ECO:0000256" key="4">
    <source>
        <dbReference type="ARBA" id="ARBA00022801"/>
    </source>
</evidence>
<dbReference type="Proteomes" id="UP001454036">
    <property type="component" value="Unassembled WGS sequence"/>
</dbReference>
<dbReference type="SUPFAM" id="SSF55811">
    <property type="entry name" value="Nudix"/>
    <property type="match status" value="1"/>
</dbReference>
<dbReference type="EMBL" id="BAABME010000376">
    <property type="protein sequence ID" value="GAA0142234.1"/>
    <property type="molecule type" value="Genomic_DNA"/>
</dbReference>
<comment type="similarity">
    <text evidence="2">Belongs to the Nudix hydrolase family.</text>
</comment>
<dbReference type="GO" id="GO:0016462">
    <property type="term" value="F:pyrophosphatase activity"/>
    <property type="evidence" value="ECO:0007669"/>
    <property type="project" value="InterPro"/>
</dbReference>
<organism evidence="7 8">
    <name type="scientific">Lithospermum erythrorhizon</name>
    <name type="common">Purple gromwell</name>
    <name type="synonym">Lithospermum officinale var. erythrorhizon</name>
    <dbReference type="NCBI Taxonomy" id="34254"/>
    <lineage>
        <taxon>Eukaryota</taxon>
        <taxon>Viridiplantae</taxon>
        <taxon>Streptophyta</taxon>
        <taxon>Embryophyta</taxon>
        <taxon>Tracheophyta</taxon>
        <taxon>Spermatophyta</taxon>
        <taxon>Magnoliopsida</taxon>
        <taxon>eudicotyledons</taxon>
        <taxon>Gunneridae</taxon>
        <taxon>Pentapetalae</taxon>
        <taxon>asterids</taxon>
        <taxon>lamiids</taxon>
        <taxon>Boraginales</taxon>
        <taxon>Boraginaceae</taxon>
        <taxon>Boraginoideae</taxon>
        <taxon>Lithospermeae</taxon>
        <taxon>Lithospermum</taxon>
    </lineage>
</organism>
<protein>
    <submittedName>
        <fullName evidence="7">Phosphatase</fullName>
    </submittedName>
</protein>
<keyword evidence="4" id="KW-0378">Hydrolase</keyword>
<evidence type="ECO:0000256" key="3">
    <source>
        <dbReference type="ARBA" id="ARBA00022723"/>
    </source>
</evidence>
<dbReference type="Pfam" id="PF00293">
    <property type="entry name" value="NUDIX"/>
    <property type="match status" value="1"/>
</dbReference>
<dbReference type="PROSITE" id="PS51462">
    <property type="entry name" value="NUDIX"/>
    <property type="match status" value="1"/>
</dbReference>
<keyword evidence="3" id="KW-0479">Metal-binding</keyword>
<dbReference type="InterPro" id="IPR020084">
    <property type="entry name" value="NUDIX_hydrolase_CS"/>
</dbReference>
<comment type="caution">
    <text evidence="7">The sequence shown here is derived from an EMBL/GenBank/DDBJ whole genome shotgun (WGS) entry which is preliminary data.</text>
</comment>
<accession>A0AAV3NSP7</accession>
<evidence type="ECO:0000313" key="7">
    <source>
        <dbReference type="EMBL" id="GAA0142234.1"/>
    </source>
</evidence>
<keyword evidence="8" id="KW-1185">Reference proteome</keyword>
<dbReference type="PANTHER" id="PTHR12629:SF67">
    <property type="entry name" value="NUDIX HYDROLASE 18, MITOCHONDRIAL-LIKE"/>
    <property type="match status" value="1"/>
</dbReference>
<dbReference type="GO" id="GO:0005634">
    <property type="term" value="C:nucleus"/>
    <property type="evidence" value="ECO:0007669"/>
    <property type="project" value="TreeGrafter"/>
</dbReference>